<reference evidence="2" key="1">
    <citation type="submission" date="2020-07" db="EMBL/GenBank/DDBJ databases">
        <title>Clarias magur genome sequencing, assembly and annotation.</title>
        <authorList>
            <person name="Kushwaha B."/>
            <person name="Kumar R."/>
            <person name="Das P."/>
            <person name="Joshi C.G."/>
            <person name="Kumar D."/>
            <person name="Nagpure N.S."/>
            <person name="Pandey M."/>
            <person name="Agarwal S."/>
            <person name="Srivastava S."/>
            <person name="Singh M."/>
            <person name="Sahoo L."/>
            <person name="Jayasankar P."/>
            <person name="Meher P.K."/>
            <person name="Koringa P.G."/>
            <person name="Iquebal M.A."/>
            <person name="Das S.P."/>
            <person name="Bit A."/>
            <person name="Patnaik S."/>
            <person name="Patel N."/>
            <person name="Shah T.M."/>
            <person name="Hinsu A."/>
            <person name="Jena J.K."/>
        </authorList>
    </citation>
    <scope>NUCLEOTIDE SEQUENCE</scope>
    <source>
        <strain evidence="2">CIFAMagur01</strain>
        <tissue evidence="2">Testis</tissue>
    </source>
</reference>
<evidence type="ECO:0000256" key="1">
    <source>
        <dbReference type="SAM" id="MobiDB-lite"/>
    </source>
</evidence>
<dbReference type="Proteomes" id="UP000727407">
    <property type="component" value="Unassembled WGS sequence"/>
</dbReference>
<protein>
    <submittedName>
        <fullName evidence="2">Uncharacterized protein</fullName>
    </submittedName>
</protein>
<name>A0A8J4X3S4_CLAMG</name>
<comment type="caution">
    <text evidence="2">The sequence shown here is derived from an EMBL/GenBank/DDBJ whole genome shotgun (WGS) entry which is preliminary data.</text>
</comment>
<dbReference type="EMBL" id="QNUK01000531">
    <property type="protein sequence ID" value="KAF5892038.1"/>
    <property type="molecule type" value="Genomic_DNA"/>
</dbReference>
<feature type="region of interest" description="Disordered" evidence="1">
    <location>
        <begin position="28"/>
        <end position="51"/>
    </location>
</feature>
<organism evidence="2 3">
    <name type="scientific">Clarias magur</name>
    <name type="common">Asian catfish</name>
    <name type="synonym">Macropteronotus magur</name>
    <dbReference type="NCBI Taxonomy" id="1594786"/>
    <lineage>
        <taxon>Eukaryota</taxon>
        <taxon>Metazoa</taxon>
        <taxon>Chordata</taxon>
        <taxon>Craniata</taxon>
        <taxon>Vertebrata</taxon>
        <taxon>Euteleostomi</taxon>
        <taxon>Actinopterygii</taxon>
        <taxon>Neopterygii</taxon>
        <taxon>Teleostei</taxon>
        <taxon>Ostariophysi</taxon>
        <taxon>Siluriformes</taxon>
        <taxon>Clariidae</taxon>
        <taxon>Clarias</taxon>
    </lineage>
</organism>
<gene>
    <name evidence="2" type="ORF">DAT39_018255</name>
</gene>
<accession>A0A8J4X3S4</accession>
<sequence>SFISPYTREKIERRTVFLSSVPLITSEQTLGKGKREKAERSALDPGQTSLL</sequence>
<evidence type="ECO:0000313" key="2">
    <source>
        <dbReference type="EMBL" id="KAF5892038.1"/>
    </source>
</evidence>
<proteinExistence type="predicted"/>
<dbReference type="OrthoDB" id="8186171at2759"/>
<feature type="non-terminal residue" evidence="2">
    <location>
        <position position="51"/>
    </location>
</feature>
<feature type="non-terminal residue" evidence="2">
    <location>
        <position position="1"/>
    </location>
</feature>
<evidence type="ECO:0000313" key="3">
    <source>
        <dbReference type="Proteomes" id="UP000727407"/>
    </source>
</evidence>
<keyword evidence="3" id="KW-1185">Reference proteome</keyword>
<dbReference type="AlphaFoldDB" id="A0A8J4X3S4"/>